<sequence length="83" mass="9087">MSIICIPPVPAPRWDQREKSEALSADNGRGVIPITLFAAPHVTPSHPPSTLADPDRRPSGRDSAQGPGLDWAVCCQVRRVFMW</sequence>
<organism evidence="2 3">
    <name type="scientific">Knipowitschia caucasica</name>
    <name type="common">Caucasian dwarf goby</name>
    <name type="synonym">Pomatoschistus caucasicus</name>
    <dbReference type="NCBI Taxonomy" id="637954"/>
    <lineage>
        <taxon>Eukaryota</taxon>
        <taxon>Metazoa</taxon>
        <taxon>Chordata</taxon>
        <taxon>Craniata</taxon>
        <taxon>Vertebrata</taxon>
        <taxon>Euteleostomi</taxon>
        <taxon>Actinopterygii</taxon>
        <taxon>Neopterygii</taxon>
        <taxon>Teleostei</taxon>
        <taxon>Neoteleostei</taxon>
        <taxon>Acanthomorphata</taxon>
        <taxon>Gobiaria</taxon>
        <taxon>Gobiiformes</taxon>
        <taxon>Gobioidei</taxon>
        <taxon>Gobiidae</taxon>
        <taxon>Gobiinae</taxon>
        <taxon>Knipowitschia</taxon>
    </lineage>
</organism>
<keyword evidence="3" id="KW-1185">Reference proteome</keyword>
<protein>
    <submittedName>
        <fullName evidence="2">Uncharacterized protein</fullName>
    </submittedName>
</protein>
<evidence type="ECO:0000256" key="1">
    <source>
        <dbReference type="SAM" id="MobiDB-lite"/>
    </source>
</evidence>
<evidence type="ECO:0000313" key="2">
    <source>
        <dbReference type="EMBL" id="CAL1577368.1"/>
    </source>
</evidence>
<dbReference type="Proteomes" id="UP001497482">
    <property type="component" value="Chromosome 13"/>
</dbReference>
<feature type="region of interest" description="Disordered" evidence="1">
    <location>
        <begin position="40"/>
        <end position="68"/>
    </location>
</feature>
<name>A0AAV2JKV7_KNICA</name>
<reference evidence="2 3" key="1">
    <citation type="submission" date="2024-04" db="EMBL/GenBank/DDBJ databases">
        <authorList>
            <person name="Waldvogel A.-M."/>
            <person name="Schoenle A."/>
        </authorList>
    </citation>
    <scope>NUCLEOTIDE SEQUENCE [LARGE SCALE GENOMIC DNA]</scope>
</reference>
<gene>
    <name evidence="2" type="ORF">KC01_LOCUS8727</name>
</gene>
<accession>A0AAV2JKV7</accession>
<dbReference type="EMBL" id="OZ035835">
    <property type="protein sequence ID" value="CAL1577368.1"/>
    <property type="molecule type" value="Genomic_DNA"/>
</dbReference>
<evidence type="ECO:0000313" key="3">
    <source>
        <dbReference type="Proteomes" id="UP001497482"/>
    </source>
</evidence>
<proteinExistence type="predicted"/>
<dbReference type="AlphaFoldDB" id="A0AAV2JKV7"/>